<evidence type="ECO:0000256" key="10">
    <source>
        <dbReference type="ARBA" id="ARBA00022946"/>
    </source>
</evidence>
<keyword evidence="13" id="KW-0496">Mitochondrion</keyword>
<dbReference type="InterPro" id="IPR037396">
    <property type="entry name" value="FMN_HAD"/>
</dbReference>
<keyword evidence="26" id="KW-1185">Reference proteome</keyword>
<dbReference type="InterPro" id="IPR013785">
    <property type="entry name" value="Aldolase_TIM"/>
</dbReference>
<dbReference type="PANTHER" id="PTHR10578:SF101">
    <property type="entry name" value="L-LACTATE DEHYDROGENASE (CYTOCHROME B2)"/>
    <property type="match status" value="1"/>
</dbReference>
<name>A0AAF0YAI3_9TREE</name>
<keyword evidence="11" id="KW-0560">Oxidoreductase</keyword>
<evidence type="ECO:0000256" key="14">
    <source>
        <dbReference type="ARBA" id="ARBA00052399"/>
    </source>
</evidence>
<dbReference type="GO" id="GO:0005758">
    <property type="term" value="C:mitochondrial intermembrane space"/>
    <property type="evidence" value="ECO:0007669"/>
    <property type="project" value="UniProtKB-SubCell"/>
</dbReference>
<keyword evidence="7" id="KW-0285">Flavoprotein</keyword>
<dbReference type="FunFam" id="3.10.120.10:FF:000009">
    <property type="entry name" value="Cytochrome b2, mitochondrial, putative"/>
    <property type="match status" value="1"/>
</dbReference>
<dbReference type="GO" id="GO:0020037">
    <property type="term" value="F:heme binding"/>
    <property type="evidence" value="ECO:0007669"/>
    <property type="project" value="InterPro"/>
</dbReference>
<keyword evidence="9" id="KW-0479">Metal-binding</keyword>
<evidence type="ECO:0000256" key="18">
    <source>
        <dbReference type="ARBA" id="ARBA00068515"/>
    </source>
</evidence>
<organism evidence="25 26">
    <name type="scientific">Vanrija pseudolonga</name>
    <dbReference type="NCBI Taxonomy" id="143232"/>
    <lineage>
        <taxon>Eukaryota</taxon>
        <taxon>Fungi</taxon>
        <taxon>Dikarya</taxon>
        <taxon>Basidiomycota</taxon>
        <taxon>Agaricomycotina</taxon>
        <taxon>Tremellomycetes</taxon>
        <taxon>Trichosporonales</taxon>
        <taxon>Trichosporonaceae</taxon>
        <taxon>Vanrija</taxon>
    </lineage>
</organism>
<proteinExistence type="inferred from homology"/>
<feature type="domain" description="Cytochrome b5 heme-binding" evidence="23">
    <location>
        <begin position="69"/>
        <end position="145"/>
    </location>
</feature>
<comment type="cofactor">
    <cofactor evidence="2">
        <name>heme b</name>
        <dbReference type="ChEBI" id="CHEBI:60344"/>
    </cofactor>
</comment>
<dbReference type="Gene3D" id="3.10.120.10">
    <property type="entry name" value="Cytochrome b5-like heme/steroid binding domain"/>
    <property type="match status" value="1"/>
</dbReference>
<feature type="region of interest" description="Disordered" evidence="22">
    <location>
        <begin position="342"/>
        <end position="369"/>
    </location>
</feature>
<dbReference type="CDD" id="cd02922">
    <property type="entry name" value="FCB2_FMN"/>
    <property type="match status" value="1"/>
</dbReference>
<dbReference type="SUPFAM" id="SSF51395">
    <property type="entry name" value="FMN-linked oxidoreductases"/>
    <property type="match status" value="1"/>
</dbReference>
<dbReference type="EC" id="1.1.2.3" evidence="17"/>
<evidence type="ECO:0000259" key="24">
    <source>
        <dbReference type="PROSITE" id="PS51349"/>
    </source>
</evidence>
<comment type="catalytic activity">
    <reaction evidence="14">
        <text>(S)-lactate + 2 Fe(III)-[cytochrome c] = 2 Fe(II)-[cytochrome c] + pyruvate + 2 H(+)</text>
        <dbReference type="Rhea" id="RHEA:19909"/>
        <dbReference type="Rhea" id="RHEA-COMP:10350"/>
        <dbReference type="Rhea" id="RHEA-COMP:14399"/>
        <dbReference type="ChEBI" id="CHEBI:15361"/>
        <dbReference type="ChEBI" id="CHEBI:15378"/>
        <dbReference type="ChEBI" id="CHEBI:16651"/>
        <dbReference type="ChEBI" id="CHEBI:29033"/>
        <dbReference type="ChEBI" id="CHEBI:29034"/>
        <dbReference type="EC" id="1.1.2.3"/>
    </reaction>
    <physiologicalReaction direction="left-to-right" evidence="14">
        <dbReference type="Rhea" id="RHEA:19910"/>
    </physiologicalReaction>
</comment>
<dbReference type="Pfam" id="PF00173">
    <property type="entry name" value="Cyt-b5"/>
    <property type="match status" value="1"/>
</dbReference>
<evidence type="ECO:0000256" key="8">
    <source>
        <dbReference type="ARBA" id="ARBA00022643"/>
    </source>
</evidence>
<evidence type="ECO:0000256" key="15">
    <source>
        <dbReference type="ARBA" id="ARBA00061137"/>
    </source>
</evidence>
<comment type="subunit">
    <text evidence="4">Homotetramer.</text>
</comment>
<dbReference type="Gene3D" id="3.20.20.70">
    <property type="entry name" value="Aldolase class I"/>
    <property type="match status" value="1"/>
</dbReference>
<evidence type="ECO:0000256" key="7">
    <source>
        <dbReference type="ARBA" id="ARBA00022630"/>
    </source>
</evidence>
<evidence type="ECO:0000256" key="4">
    <source>
        <dbReference type="ARBA" id="ARBA00011881"/>
    </source>
</evidence>
<evidence type="ECO:0000256" key="20">
    <source>
        <dbReference type="ARBA" id="ARBA00078774"/>
    </source>
</evidence>
<evidence type="ECO:0000256" key="19">
    <source>
        <dbReference type="ARBA" id="ARBA00075949"/>
    </source>
</evidence>
<evidence type="ECO:0000256" key="16">
    <source>
        <dbReference type="ARBA" id="ARBA00061589"/>
    </source>
</evidence>
<gene>
    <name evidence="25" type="primary">CYB2_2</name>
    <name evidence="25" type="ORF">LOC62_03G004609</name>
</gene>
<dbReference type="InterPro" id="IPR000262">
    <property type="entry name" value="FMN-dep_DH"/>
</dbReference>
<dbReference type="InterPro" id="IPR037458">
    <property type="entry name" value="L-MDH/L-LDH_FMN-bd"/>
</dbReference>
<dbReference type="GO" id="GO:0046872">
    <property type="term" value="F:metal ion binding"/>
    <property type="evidence" value="ECO:0007669"/>
    <property type="project" value="UniProtKB-KW"/>
</dbReference>
<evidence type="ECO:0000256" key="13">
    <source>
        <dbReference type="ARBA" id="ARBA00023128"/>
    </source>
</evidence>
<reference evidence="25" key="1">
    <citation type="submission" date="2023-10" db="EMBL/GenBank/DDBJ databases">
        <authorList>
            <person name="Noh H."/>
        </authorList>
    </citation>
    <scope>NUCLEOTIDE SEQUENCE</scope>
    <source>
        <strain evidence="25">DUCC4014</strain>
    </source>
</reference>
<dbReference type="RefSeq" id="XP_062627113.1">
    <property type="nucleotide sequence ID" value="XM_062771129.1"/>
</dbReference>
<dbReference type="FunFam" id="3.20.20.70:FF:000062">
    <property type="entry name" value="Cytochrome b2, mitochondrial, putative"/>
    <property type="match status" value="1"/>
</dbReference>
<comment type="similarity">
    <text evidence="16">In the N-terminal section; belongs to the cytochrome b5 family.</text>
</comment>
<feature type="domain" description="FMN hydroxy acid dehydrogenase" evidence="24">
    <location>
        <begin position="171"/>
        <end position="537"/>
    </location>
</feature>
<evidence type="ECO:0000256" key="1">
    <source>
        <dbReference type="ARBA" id="ARBA00001917"/>
    </source>
</evidence>
<keyword evidence="5" id="KW-0813">Transport</keyword>
<dbReference type="PROSITE" id="PS51349">
    <property type="entry name" value="FMN_HYDROXY_ACID_DH_2"/>
    <property type="match status" value="1"/>
</dbReference>
<evidence type="ECO:0000256" key="12">
    <source>
        <dbReference type="ARBA" id="ARBA00023004"/>
    </source>
</evidence>
<feature type="region of interest" description="Disordered" evidence="22">
    <location>
        <begin position="135"/>
        <end position="157"/>
    </location>
</feature>
<evidence type="ECO:0000256" key="3">
    <source>
        <dbReference type="ARBA" id="ARBA00004569"/>
    </source>
</evidence>
<dbReference type="GO" id="GO:0006089">
    <property type="term" value="P:lactate metabolic process"/>
    <property type="evidence" value="ECO:0007669"/>
    <property type="project" value="TreeGrafter"/>
</dbReference>
<keyword evidence="6" id="KW-0349">Heme</keyword>
<evidence type="ECO:0000256" key="6">
    <source>
        <dbReference type="ARBA" id="ARBA00022617"/>
    </source>
</evidence>
<dbReference type="GeneID" id="87807847"/>
<dbReference type="SMART" id="SM01117">
    <property type="entry name" value="Cyt-b5"/>
    <property type="match status" value="1"/>
</dbReference>
<evidence type="ECO:0000313" key="26">
    <source>
        <dbReference type="Proteomes" id="UP000827549"/>
    </source>
</evidence>
<dbReference type="SUPFAM" id="SSF55856">
    <property type="entry name" value="Cytochrome b5-like heme/steroid binding domain"/>
    <property type="match status" value="1"/>
</dbReference>
<dbReference type="PROSITE" id="PS00191">
    <property type="entry name" value="CYTOCHROME_B5_1"/>
    <property type="match status" value="1"/>
</dbReference>
<keyword evidence="10" id="KW-0809">Transit peptide</keyword>
<comment type="subcellular location">
    <subcellularLocation>
        <location evidence="3">Mitochondrion intermembrane space</location>
    </subcellularLocation>
</comment>
<dbReference type="GO" id="GO:0004460">
    <property type="term" value="F:L-lactate dehydrogenase (cytochrome) activity"/>
    <property type="evidence" value="ECO:0007669"/>
    <property type="project" value="UniProtKB-EC"/>
</dbReference>
<accession>A0AAF0YAI3</accession>
<dbReference type="PANTHER" id="PTHR10578">
    <property type="entry name" value="S -2-HYDROXY-ACID OXIDASE-RELATED"/>
    <property type="match status" value="1"/>
</dbReference>
<evidence type="ECO:0000256" key="21">
    <source>
        <dbReference type="ARBA" id="ARBA00078938"/>
    </source>
</evidence>
<evidence type="ECO:0000256" key="2">
    <source>
        <dbReference type="ARBA" id="ARBA00001970"/>
    </source>
</evidence>
<evidence type="ECO:0000259" key="23">
    <source>
        <dbReference type="PROSITE" id="PS50255"/>
    </source>
</evidence>
<evidence type="ECO:0000256" key="11">
    <source>
        <dbReference type="ARBA" id="ARBA00023002"/>
    </source>
</evidence>
<sequence length="548" mass="59236">MSLRTALRAASRARAQLQPVARRTASSSTRAARTLDWRVGAVVAVGAMTAAYALSSPTLLDAKSKAPKSAGISFDEVQKHNSRDDCWVIIDGKVYDVTEFIEIHPGGAGIIVANAGKDATKIFKPLHPKDALDMLPKSKHLGPVDPSTLPEVDDEPTDEEKRIEAARALLPPIDSMHLLDDFEEWAEKVLSNTGWAYYKSAADSETAMDNNAAAFGRYFFRPRILRDITQGNLETEVVGVKTALPIFISPAAMAKLGHPLGEVNLTKGAGAAGIVQGISINASCSLDEIMEAREEGQKVWFQIYLNRDRKKSEELLAKVTDLGAAAVIFTVDVAWQSKRTRDRRSKAAVSAPNPTSSSSEKPGKGTAGAQNVGVSQAISGFQDPHLVWDDIDFIRRHTTLPVIVKGIQSVEDVEECARRGVDGVILSNHGGRSCDYAPAPIDLLYELRALRPDLFDKVDIMMDGGVRSGADVVKALALGAKAVGLGRPFLFANSTHGQEGVERVCEILEEEITNTIRNCGVSYIKDLKPEMVGPAGPWVGANRPPWLK</sequence>
<dbReference type="InterPro" id="IPR001199">
    <property type="entry name" value="Cyt_B5-like_heme/steroid-bd"/>
</dbReference>
<comment type="cofactor">
    <cofactor evidence="1">
        <name>FMN</name>
        <dbReference type="ChEBI" id="CHEBI:58210"/>
    </cofactor>
</comment>
<evidence type="ECO:0000256" key="5">
    <source>
        <dbReference type="ARBA" id="ARBA00022448"/>
    </source>
</evidence>
<dbReference type="Proteomes" id="UP000827549">
    <property type="component" value="Chromosome 3"/>
</dbReference>
<comment type="similarity">
    <text evidence="15">In the C-terminal section; belongs to the FMN-dependent alpha-hydroxy acid dehydrogenase family.</text>
</comment>
<dbReference type="PROSITE" id="PS50255">
    <property type="entry name" value="CYTOCHROME_B5_2"/>
    <property type="match status" value="1"/>
</dbReference>
<evidence type="ECO:0000256" key="17">
    <source>
        <dbReference type="ARBA" id="ARBA00066458"/>
    </source>
</evidence>
<evidence type="ECO:0000313" key="25">
    <source>
        <dbReference type="EMBL" id="WOO81081.1"/>
    </source>
</evidence>
<keyword evidence="8" id="KW-0288">FMN</keyword>
<protein>
    <recommendedName>
        <fullName evidence="18">L-lactate dehydrogenase (cytochrome)</fullName>
        <ecNumber evidence="17">1.1.2.3</ecNumber>
    </recommendedName>
    <alternativeName>
        <fullName evidence="20">Cytochrome b2</fullName>
    </alternativeName>
    <alternativeName>
        <fullName evidence="19">Flavocytochrome b2</fullName>
    </alternativeName>
    <alternativeName>
        <fullName evidence="21">L-lactate ferricytochrome c oxidoreductase</fullName>
    </alternativeName>
</protein>
<dbReference type="InterPro" id="IPR036400">
    <property type="entry name" value="Cyt_B5-like_heme/steroid_sf"/>
</dbReference>
<dbReference type="PRINTS" id="PR00363">
    <property type="entry name" value="CYTOCHROMEB5"/>
</dbReference>
<dbReference type="Pfam" id="PF01070">
    <property type="entry name" value="FMN_dh"/>
    <property type="match status" value="1"/>
</dbReference>
<evidence type="ECO:0000256" key="22">
    <source>
        <dbReference type="SAM" id="MobiDB-lite"/>
    </source>
</evidence>
<dbReference type="InterPro" id="IPR018506">
    <property type="entry name" value="Cyt_B5_heme-BS"/>
</dbReference>
<evidence type="ECO:0000256" key="9">
    <source>
        <dbReference type="ARBA" id="ARBA00022723"/>
    </source>
</evidence>
<keyword evidence="12" id="KW-0408">Iron</keyword>
<dbReference type="EMBL" id="CP086716">
    <property type="protein sequence ID" value="WOO81081.1"/>
    <property type="molecule type" value="Genomic_DNA"/>
</dbReference>
<dbReference type="AlphaFoldDB" id="A0AAF0YAI3"/>